<evidence type="ECO:0000259" key="5">
    <source>
        <dbReference type="Pfam" id="PF02518"/>
    </source>
</evidence>
<protein>
    <submittedName>
        <fullName evidence="7">Uncharacterized protein</fullName>
    </submittedName>
</protein>
<dbReference type="Gene3D" id="3.30.565.10">
    <property type="entry name" value="Histidine kinase-like ATPase, C-terminal domain"/>
    <property type="match status" value="1"/>
</dbReference>
<proteinExistence type="predicted"/>
<keyword evidence="1" id="KW-0808">Transferase</keyword>
<dbReference type="CDD" id="cd16917">
    <property type="entry name" value="HATPase_UhpB-NarQ-NarX-like"/>
    <property type="match status" value="1"/>
</dbReference>
<dbReference type="InterPro" id="IPR011712">
    <property type="entry name" value="Sig_transdc_His_kin_sub3_dim/P"/>
</dbReference>
<dbReference type="SUPFAM" id="SSF55874">
    <property type="entry name" value="ATPase domain of HSP90 chaperone/DNA topoisomerase II/histidine kinase"/>
    <property type="match status" value="1"/>
</dbReference>
<gene>
    <name evidence="7" type="ORF">AVDCRST_MAG23-1277</name>
</gene>
<evidence type="ECO:0000256" key="4">
    <source>
        <dbReference type="SAM" id="Phobius"/>
    </source>
</evidence>
<dbReference type="AlphaFoldDB" id="A0A6J4TY93"/>
<keyword evidence="2" id="KW-0418">Kinase</keyword>
<accession>A0A6J4TY93</accession>
<feature type="domain" description="Signal transduction histidine kinase subgroup 3 dimerisation and phosphoacceptor" evidence="6">
    <location>
        <begin position="190"/>
        <end position="254"/>
    </location>
</feature>
<feature type="transmembrane region" description="Helical" evidence="4">
    <location>
        <begin position="46"/>
        <end position="64"/>
    </location>
</feature>
<dbReference type="InterPro" id="IPR003594">
    <property type="entry name" value="HATPase_dom"/>
</dbReference>
<dbReference type="Pfam" id="PF07730">
    <property type="entry name" value="HisKA_3"/>
    <property type="match status" value="1"/>
</dbReference>
<keyword evidence="4" id="KW-0812">Transmembrane</keyword>
<evidence type="ECO:0000313" key="7">
    <source>
        <dbReference type="EMBL" id="CAA9533926.1"/>
    </source>
</evidence>
<feature type="domain" description="Histidine kinase/HSP90-like ATPase" evidence="5">
    <location>
        <begin position="290"/>
        <end position="376"/>
    </location>
</feature>
<sequence length="382" mass="41487">MAEHLRYRHHWTFCLAALGLWLAYGWPVLTQFWVGGSIRGAPVSPLWFVPFGVMGVAVLAAMALKLRTSLHWALLCVQLAAVVAMTVIVPWAGMSSFLVVIAWQVGMSAGPARTLSWVAFQNLLLLGTLAQAVNPDVCWVLTKSLALQLLFVFTAQALRREAETSRALAQTNRELRSAQAIIANNVRSAERLRISRELHDAWGHELTALGLQLEIASHVTEPGRANDHVMQAKGLSRDLLTKVRDVVATLREAERYDLKEALQALAHSVPTPAIHVEISPEVRVSPDQAHALMRCAQEAITNAVKHAEASNLWLQVTPDGEGVRLVARNDGSARPAASAPGSGLLGMRERVESLGGKLAVRTGGDFGFTVDAWLPSRTPQAA</sequence>
<dbReference type="InterPro" id="IPR050482">
    <property type="entry name" value="Sensor_HK_TwoCompSys"/>
</dbReference>
<keyword evidence="4" id="KW-0472">Membrane</keyword>
<evidence type="ECO:0000256" key="1">
    <source>
        <dbReference type="ARBA" id="ARBA00022679"/>
    </source>
</evidence>
<dbReference type="Pfam" id="PF02518">
    <property type="entry name" value="HATPase_c"/>
    <property type="match status" value="1"/>
</dbReference>
<dbReference type="EMBL" id="CADCWD010000051">
    <property type="protein sequence ID" value="CAA9533926.1"/>
    <property type="molecule type" value="Genomic_DNA"/>
</dbReference>
<feature type="transmembrane region" description="Helical" evidence="4">
    <location>
        <begin position="76"/>
        <end position="103"/>
    </location>
</feature>
<organism evidence="7">
    <name type="scientific">uncultured Sphingosinicella sp</name>
    <dbReference type="NCBI Taxonomy" id="478748"/>
    <lineage>
        <taxon>Bacteria</taxon>
        <taxon>Pseudomonadati</taxon>
        <taxon>Pseudomonadota</taxon>
        <taxon>Alphaproteobacteria</taxon>
        <taxon>Sphingomonadales</taxon>
        <taxon>Sphingosinicellaceae</taxon>
        <taxon>Sphingosinicella</taxon>
        <taxon>environmental samples</taxon>
    </lineage>
</organism>
<feature type="transmembrane region" description="Helical" evidence="4">
    <location>
        <begin position="12"/>
        <end position="34"/>
    </location>
</feature>
<name>A0A6J4TY93_9SPHN</name>
<dbReference type="GO" id="GO:0000155">
    <property type="term" value="F:phosphorelay sensor kinase activity"/>
    <property type="evidence" value="ECO:0007669"/>
    <property type="project" value="InterPro"/>
</dbReference>
<evidence type="ECO:0000256" key="2">
    <source>
        <dbReference type="ARBA" id="ARBA00022777"/>
    </source>
</evidence>
<evidence type="ECO:0000259" key="6">
    <source>
        <dbReference type="Pfam" id="PF07730"/>
    </source>
</evidence>
<keyword evidence="3" id="KW-0902">Two-component regulatory system</keyword>
<dbReference type="PANTHER" id="PTHR24421:SF59">
    <property type="entry name" value="OXYGEN SENSOR HISTIDINE KINASE NREB"/>
    <property type="match status" value="1"/>
</dbReference>
<dbReference type="InterPro" id="IPR036890">
    <property type="entry name" value="HATPase_C_sf"/>
</dbReference>
<dbReference type="GO" id="GO:0016020">
    <property type="term" value="C:membrane"/>
    <property type="evidence" value="ECO:0007669"/>
    <property type="project" value="InterPro"/>
</dbReference>
<dbReference type="PANTHER" id="PTHR24421">
    <property type="entry name" value="NITRATE/NITRITE SENSOR PROTEIN NARX-RELATED"/>
    <property type="match status" value="1"/>
</dbReference>
<reference evidence="7" key="1">
    <citation type="submission" date="2020-02" db="EMBL/GenBank/DDBJ databases">
        <authorList>
            <person name="Meier V. D."/>
        </authorList>
    </citation>
    <scope>NUCLEOTIDE SEQUENCE</scope>
    <source>
        <strain evidence="7">AVDCRST_MAG23</strain>
    </source>
</reference>
<dbReference type="GO" id="GO:0046983">
    <property type="term" value="F:protein dimerization activity"/>
    <property type="evidence" value="ECO:0007669"/>
    <property type="project" value="InterPro"/>
</dbReference>
<evidence type="ECO:0000256" key="3">
    <source>
        <dbReference type="ARBA" id="ARBA00023012"/>
    </source>
</evidence>
<keyword evidence="4" id="KW-1133">Transmembrane helix</keyword>
<dbReference type="Gene3D" id="1.20.5.1930">
    <property type="match status" value="1"/>
</dbReference>